<evidence type="ECO:0000256" key="4">
    <source>
        <dbReference type="ARBA" id="ARBA00023136"/>
    </source>
</evidence>
<keyword evidence="4" id="KW-0472">Membrane</keyword>
<name>A0AAV7UPI4_PLEWA</name>
<keyword evidence="2" id="KW-1003">Cell membrane</keyword>
<gene>
    <name evidence="9" type="ORF">NDU88_006606</name>
</gene>
<evidence type="ECO:0000256" key="5">
    <source>
        <dbReference type="ARBA" id="ARBA00023157"/>
    </source>
</evidence>
<keyword evidence="8" id="KW-0393">Immunoglobulin domain</keyword>
<keyword evidence="5" id="KW-1015">Disulfide bond</keyword>
<evidence type="ECO:0000313" key="10">
    <source>
        <dbReference type="Proteomes" id="UP001066276"/>
    </source>
</evidence>
<reference evidence="9" key="1">
    <citation type="journal article" date="2022" name="bioRxiv">
        <title>Sequencing and chromosome-scale assembly of the giantPleurodeles waltlgenome.</title>
        <authorList>
            <person name="Brown T."/>
            <person name="Elewa A."/>
            <person name="Iarovenko S."/>
            <person name="Subramanian E."/>
            <person name="Araus A.J."/>
            <person name="Petzold A."/>
            <person name="Susuki M."/>
            <person name="Suzuki K.-i.T."/>
            <person name="Hayashi T."/>
            <person name="Toyoda A."/>
            <person name="Oliveira C."/>
            <person name="Osipova E."/>
            <person name="Leigh N.D."/>
            <person name="Simon A."/>
            <person name="Yun M.H."/>
        </authorList>
    </citation>
    <scope>NUCLEOTIDE SEQUENCE</scope>
    <source>
        <strain evidence="9">20211129_DDA</strain>
        <tissue evidence="9">Liver</tissue>
    </source>
</reference>
<dbReference type="Proteomes" id="UP001066276">
    <property type="component" value="Chromosome 3_1"/>
</dbReference>
<dbReference type="GO" id="GO:0007155">
    <property type="term" value="P:cell adhesion"/>
    <property type="evidence" value="ECO:0007669"/>
    <property type="project" value="InterPro"/>
</dbReference>
<evidence type="ECO:0000256" key="1">
    <source>
        <dbReference type="ARBA" id="ARBA00004236"/>
    </source>
</evidence>
<accession>A0AAV7UPI4</accession>
<dbReference type="SUPFAM" id="SSF48726">
    <property type="entry name" value="Immunoglobulin"/>
    <property type="match status" value="1"/>
</dbReference>
<proteinExistence type="predicted"/>
<dbReference type="AlphaFoldDB" id="A0AAV7UPI4"/>
<keyword evidence="7" id="KW-0449">Lipoprotein</keyword>
<evidence type="ECO:0008006" key="11">
    <source>
        <dbReference type="Google" id="ProtNLM"/>
    </source>
</evidence>
<dbReference type="PANTHER" id="PTHR19226">
    <property type="entry name" value="THY-1 MEMBRANE GLYCOPROTEIN"/>
    <property type="match status" value="1"/>
</dbReference>
<dbReference type="GO" id="GO:0030425">
    <property type="term" value="C:dendrite"/>
    <property type="evidence" value="ECO:0007669"/>
    <property type="project" value="TreeGrafter"/>
</dbReference>
<comment type="caution">
    <text evidence="9">The sequence shown here is derived from an EMBL/GenBank/DDBJ whole genome shotgun (WGS) entry which is preliminary data.</text>
</comment>
<keyword evidence="3" id="KW-0732">Signal</keyword>
<sequence>MGLFQTFIEILVPRVTLVLWEKDSKDASLLLHRCCHDGSPVERVSEDHSLHRLHAGEELIASTLQINFFSQRYHDRASVNVSRNLVLLYINKYGPLDKGTYGCRLQIDNDYTDKQVSTVKVMKDYLERCCGNSLLNSVPCLLFLLLLPLLQAVDIV</sequence>
<dbReference type="InterPro" id="IPR036179">
    <property type="entry name" value="Ig-like_dom_sf"/>
</dbReference>
<dbReference type="GO" id="GO:0043209">
    <property type="term" value="C:myelin sheath"/>
    <property type="evidence" value="ECO:0007669"/>
    <property type="project" value="TreeGrafter"/>
</dbReference>
<evidence type="ECO:0000256" key="2">
    <source>
        <dbReference type="ARBA" id="ARBA00022475"/>
    </source>
</evidence>
<dbReference type="InterPro" id="IPR033292">
    <property type="entry name" value="THY1"/>
</dbReference>
<dbReference type="PANTHER" id="PTHR19226:SF2">
    <property type="entry name" value="THY-1 MEMBRANE GLYCOPROTEIN"/>
    <property type="match status" value="1"/>
</dbReference>
<dbReference type="GO" id="GO:0007229">
    <property type="term" value="P:integrin-mediated signaling pathway"/>
    <property type="evidence" value="ECO:0007669"/>
    <property type="project" value="TreeGrafter"/>
</dbReference>
<keyword evidence="6" id="KW-0325">Glycoprotein</keyword>
<dbReference type="GO" id="GO:0030334">
    <property type="term" value="P:regulation of cell migration"/>
    <property type="evidence" value="ECO:0007669"/>
    <property type="project" value="InterPro"/>
</dbReference>
<dbReference type="GO" id="GO:0045121">
    <property type="term" value="C:membrane raft"/>
    <property type="evidence" value="ECO:0007669"/>
    <property type="project" value="TreeGrafter"/>
</dbReference>
<keyword evidence="10" id="KW-1185">Reference proteome</keyword>
<dbReference type="GO" id="GO:0005096">
    <property type="term" value="F:GTPase activator activity"/>
    <property type="evidence" value="ECO:0007669"/>
    <property type="project" value="TreeGrafter"/>
</dbReference>
<evidence type="ECO:0000256" key="6">
    <source>
        <dbReference type="ARBA" id="ARBA00023180"/>
    </source>
</evidence>
<dbReference type="GO" id="GO:0005925">
    <property type="term" value="C:focal adhesion"/>
    <property type="evidence" value="ECO:0007669"/>
    <property type="project" value="TreeGrafter"/>
</dbReference>
<evidence type="ECO:0000256" key="3">
    <source>
        <dbReference type="ARBA" id="ARBA00022729"/>
    </source>
</evidence>
<evidence type="ECO:0000256" key="7">
    <source>
        <dbReference type="ARBA" id="ARBA00023288"/>
    </source>
</evidence>
<dbReference type="EMBL" id="JANPWB010000005">
    <property type="protein sequence ID" value="KAJ1189864.1"/>
    <property type="molecule type" value="Genomic_DNA"/>
</dbReference>
<dbReference type="GO" id="GO:0051894">
    <property type="term" value="P:positive regulation of focal adhesion assembly"/>
    <property type="evidence" value="ECO:0007669"/>
    <property type="project" value="TreeGrafter"/>
</dbReference>
<organism evidence="9 10">
    <name type="scientific">Pleurodeles waltl</name>
    <name type="common">Iberian ribbed newt</name>
    <dbReference type="NCBI Taxonomy" id="8319"/>
    <lineage>
        <taxon>Eukaryota</taxon>
        <taxon>Metazoa</taxon>
        <taxon>Chordata</taxon>
        <taxon>Craniata</taxon>
        <taxon>Vertebrata</taxon>
        <taxon>Euteleostomi</taxon>
        <taxon>Amphibia</taxon>
        <taxon>Batrachia</taxon>
        <taxon>Caudata</taxon>
        <taxon>Salamandroidea</taxon>
        <taxon>Salamandridae</taxon>
        <taxon>Pleurodelinae</taxon>
        <taxon>Pleurodeles</taxon>
    </lineage>
</organism>
<dbReference type="GO" id="GO:0009897">
    <property type="term" value="C:external side of plasma membrane"/>
    <property type="evidence" value="ECO:0007669"/>
    <property type="project" value="TreeGrafter"/>
</dbReference>
<dbReference type="GO" id="GO:0005178">
    <property type="term" value="F:integrin binding"/>
    <property type="evidence" value="ECO:0007669"/>
    <property type="project" value="InterPro"/>
</dbReference>
<evidence type="ECO:0000256" key="8">
    <source>
        <dbReference type="ARBA" id="ARBA00023319"/>
    </source>
</evidence>
<protein>
    <recommendedName>
        <fullName evidence="11">Immunoglobulin V-set domain-containing protein</fullName>
    </recommendedName>
</protein>
<evidence type="ECO:0000313" key="9">
    <source>
        <dbReference type="EMBL" id="KAJ1189864.1"/>
    </source>
</evidence>
<comment type="subcellular location">
    <subcellularLocation>
        <location evidence="1">Cell membrane</location>
    </subcellularLocation>
</comment>